<reference evidence="2 3" key="1">
    <citation type="submission" date="2017-12" db="EMBL/GenBank/DDBJ databases">
        <title>Comparative genomics of Botrytis spp.</title>
        <authorList>
            <person name="Valero-Jimenez C.A."/>
            <person name="Tapia P."/>
            <person name="Veloso J."/>
            <person name="Silva-Moreno E."/>
            <person name="Staats M."/>
            <person name="Valdes J.H."/>
            <person name="Van Kan J.A.L."/>
        </authorList>
    </citation>
    <scope>NUCLEOTIDE SEQUENCE [LARGE SCALE GENOMIC DNA]</scope>
    <source>
        <strain evidence="2 3">Be9601</strain>
    </source>
</reference>
<accession>A0A4Z1K2J0</accession>
<organism evidence="2 3">
    <name type="scientific">Botrytis elliptica</name>
    <dbReference type="NCBI Taxonomy" id="278938"/>
    <lineage>
        <taxon>Eukaryota</taxon>
        <taxon>Fungi</taxon>
        <taxon>Dikarya</taxon>
        <taxon>Ascomycota</taxon>
        <taxon>Pezizomycotina</taxon>
        <taxon>Leotiomycetes</taxon>
        <taxon>Helotiales</taxon>
        <taxon>Sclerotiniaceae</taxon>
        <taxon>Botrytis</taxon>
    </lineage>
</organism>
<evidence type="ECO:0000313" key="2">
    <source>
        <dbReference type="EMBL" id="TGO80018.1"/>
    </source>
</evidence>
<feature type="region of interest" description="Disordered" evidence="1">
    <location>
        <begin position="19"/>
        <end position="51"/>
    </location>
</feature>
<sequence length="97" mass="11626">MPLHLQNVRLEAQINWQIPKKEAESPKCPKQEQKQRKRKENIEAGRDSSQYRSKVCVKGLTEEARWIMDYRKLLRNVPKVRRLERKGAQRRSLTIPF</sequence>
<comment type="caution">
    <text evidence="2">The sequence shown here is derived from an EMBL/GenBank/DDBJ whole genome shotgun (WGS) entry which is preliminary data.</text>
</comment>
<dbReference type="EMBL" id="PQXM01000017">
    <property type="protein sequence ID" value="TGO80018.1"/>
    <property type="molecule type" value="Genomic_DNA"/>
</dbReference>
<proteinExistence type="predicted"/>
<protein>
    <submittedName>
        <fullName evidence="2">Uncharacterized protein</fullName>
    </submittedName>
</protein>
<dbReference type="AlphaFoldDB" id="A0A4Z1K2J0"/>
<keyword evidence="3" id="KW-1185">Reference proteome</keyword>
<dbReference type="Proteomes" id="UP000297229">
    <property type="component" value="Unassembled WGS sequence"/>
</dbReference>
<evidence type="ECO:0000256" key="1">
    <source>
        <dbReference type="SAM" id="MobiDB-lite"/>
    </source>
</evidence>
<gene>
    <name evidence="2" type="ORF">BELL_0017g00330</name>
</gene>
<feature type="compositionally biased region" description="Basic and acidic residues" evidence="1">
    <location>
        <begin position="19"/>
        <end position="46"/>
    </location>
</feature>
<name>A0A4Z1K2J0_9HELO</name>
<evidence type="ECO:0000313" key="3">
    <source>
        <dbReference type="Proteomes" id="UP000297229"/>
    </source>
</evidence>